<organism evidence="1 2">
    <name type="scientific">Ralstonia insidiosa</name>
    <dbReference type="NCBI Taxonomy" id="190721"/>
    <lineage>
        <taxon>Bacteria</taxon>
        <taxon>Pseudomonadati</taxon>
        <taxon>Pseudomonadota</taxon>
        <taxon>Betaproteobacteria</taxon>
        <taxon>Burkholderiales</taxon>
        <taxon>Burkholderiaceae</taxon>
        <taxon>Ralstonia</taxon>
    </lineage>
</organism>
<sequence>MNVVITQPMLFPWVGLLEQIMLADVLVNYADVQFSKGSFTNRVQIKEPTGTRWMTVPLEKFHLGARIDEVKPATNVDWRAQHLRMLEQAYEAAPYAGDMLALVRSVYEAEYANMGALALASMQAVCRYLDIPLDPKLRDSVELAVPGRNSDRVLAIVQKLQGDTYITGHGAKNYLAHAEFEQRGITVAYMNYAMRPYTQLHGAFTPFVSSLDLVANHGPAGKQYLSPQTLNWREFTHE</sequence>
<dbReference type="InterPro" id="IPR014985">
    <property type="entry name" value="WbqC"/>
</dbReference>
<dbReference type="EMBL" id="CP012606">
    <property type="protein sequence ID" value="ANH75226.1"/>
    <property type="molecule type" value="Genomic_DNA"/>
</dbReference>
<gene>
    <name evidence="1" type="ORF">ACS15_5108</name>
</gene>
<name>A0AAC9BJ81_9RALS</name>
<dbReference type="Proteomes" id="UP000077927">
    <property type="component" value="Chromosome 2"/>
</dbReference>
<dbReference type="Pfam" id="PF08889">
    <property type="entry name" value="WbqC"/>
    <property type="match status" value="1"/>
</dbReference>
<evidence type="ECO:0000313" key="2">
    <source>
        <dbReference type="Proteomes" id="UP000077927"/>
    </source>
</evidence>
<reference evidence="1 2" key="1">
    <citation type="submission" date="2015-09" db="EMBL/GenBank/DDBJ databases">
        <authorList>
            <person name="Xu Y."/>
            <person name="Nagy A."/>
            <person name="Liu N.T."/>
            <person name="Nou X."/>
        </authorList>
    </citation>
    <scope>NUCLEOTIDE SEQUENCE [LARGE SCALE GENOMIC DNA]</scope>
    <source>
        <strain evidence="1 2">FC1138</strain>
    </source>
</reference>
<protein>
    <submittedName>
        <fullName evidence="1">WbqC-like family protein</fullName>
    </submittedName>
</protein>
<evidence type="ECO:0000313" key="1">
    <source>
        <dbReference type="EMBL" id="ANH75226.1"/>
    </source>
</evidence>
<proteinExistence type="predicted"/>
<dbReference type="AlphaFoldDB" id="A0AAC9BJ81"/>
<dbReference type="RefSeq" id="WP_021193496.1">
    <property type="nucleotide sequence ID" value="NZ_CP012606.1"/>
</dbReference>
<accession>A0AAC9BJ81</accession>
<dbReference type="KEGG" id="rin:ACS15_5108"/>